<name>A0ABU2BVR7_9ACTN</name>
<dbReference type="Gene3D" id="3.30.70.1880">
    <property type="entry name" value="Protein of unknown function DUF881"/>
    <property type="match status" value="1"/>
</dbReference>
<reference evidence="3 4" key="1">
    <citation type="submission" date="2023-07" db="EMBL/GenBank/DDBJ databases">
        <title>Sequencing the genomes of 1000 actinobacteria strains.</title>
        <authorList>
            <person name="Klenk H.-P."/>
        </authorList>
    </citation>
    <scope>NUCLEOTIDE SEQUENCE [LARGE SCALE GENOMIC DNA]</scope>
    <source>
        <strain evidence="3 4">DSM 19426</strain>
    </source>
</reference>
<accession>A0ABU2BVR7</accession>
<comment type="similarity">
    <text evidence="1">Belongs to the UPF0749 family.</text>
</comment>
<evidence type="ECO:0000256" key="1">
    <source>
        <dbReference type="ARBA" id="ARBA00009108"/>
    </source>
</evidence>
<dbReference type="InterPro" id="IPR010273">
    <property type="entry name" value="DUF881"/>
</dbReference>
<organism evidence="3 4">
    <name type="scientific">Nocardioides marmoribigeumensis</name>
    <dbReference type="NCBI Taxonomy" id="433649"/>
    <lineage>
        <taxon>Bacteria</taxon>
        <taxon>Bacillati</taxon>
        <taxon>Actinomycetota</taxon>
        <taxon>Actinomycetes</taxon>
        <taxon>Propionibacteriales</taxon>
        <taxon>Nocardioidaceae</taxon>
        <taxon>Nocardioides</taxon>
    </lineage>
</organism>
<dbReference type="PANTHER" id="PTHR37313">
    <property type="entry name" value="UPF0749 PROTEIN RV1825"/>
    <property type="match status" value="1"/>
</dbReference>
<comment type="caution">
    <text evidence="3">The sequence shown here is derived from an EMBL/GenBank/DDBJ whole genome shotgun (WGS) entry which is preliminary data.</text>
</comment>
<keyword evidence="4" id="KW-1185">Reference proteome</keyword>
<evidence type="ECO:0000313" key="4">
    <source>
        <dbReference type="Proteomes" id="UP001183648"/>
    </source>
</evidence>
<dbReference type="PANTHER" id="PTHR37313:SF4">
    <property type="entry name" value="CONSERVED MEMBRANE PROTEIN-RELATED"/>
    <property type="match status" value="1"/>
</dbReference>
<gene>
    <name evidence="3" type="ORF">J2S63_001919</name>
</gene>
<dbReference type="EMBL" id="JAVDYG010000001">
    <property type="protein sequence ID" value="MDR7362366.1"/>
    <property type="molecule type" value="Genomic_DNA"/>
</dbReference>
<sequence>MRWRPDWSRRTVVARTLTVTVFAAAGLLMVTSAEHAAGTDLRPERYDDLAGLAREQAGRVADLRAEVTRLNREVDALSKGAAGSALRTVRDRAPAERRAASLDPLIGPGLVVTLDDAPKDVLASAGDLVNQALVHQQDIQGVANALWAGGAEALTIRGVRVISTTGIKCVGNTVILNGVPYAPPYDIAAIGDPERLRQAVEDSPYVQAYLDRVDVWELGWQVEAQERLRAPAFSGLLDLRHAKVITP</sequence>
<dbReference type="RefSeq" id="WP_310301683.1">
    <property type="nucleotide sequence ID" value="NZ_BAAAPS010000008.1"/>
</dbReference>
<proteinExistence type="inferred from homology"/>
<keyword evidence="2" id="KW-0175">Coiled coil</keyword>
<evidence type="ECO:0000256" key="2">
    <source>
        <dbReference type="SAM" id="Coils"/>
    </source>
</evidence>
<dbReference type="Pfam" id="PF05949">
    <property type="entry name" value="DUF881"/>
    <property type="match status" value="1"/>
</dbReference>
<dbReference type="Proteomes" id="UP001183648">
    <property type="component" value="Unassembled WGS sequence"/>
</dbReference>
<feature type="coiled-coil region" evidence="2">
    <location>
        <begin position="53"/>
        <end position="80"/>
    </location>
</feature>
<protein>
    <submittedName>
        <fullName evidence="3">Uncharacterized protein YlxW (UPF0749 family)</fullName>
    </submittedName>
</protein>
<evidence type="ECO:0000313" key="3">
    <source>
        <dbReference type="EMBL" id="MDR7362366.1"/>
    </source>
</evidence>